<dbReference type="InterPro" id="IPR032675">
    <property type="entry name" value="LRR_dom_sf"/>
</dbReference>
<evidence type="ECO:0000313" key="4">
    <source>
        <dbReference type="Proteomes" id="UP000054266"/>
    </source>
</evidence>
<keyword evidence="4" id="KW-1185">Reference proteome</keyword>
<dbReference type="Pfam" id="PF12937">
    <property type="entry name" value="F-box-like"/>
    <property type="match status" value="1"/>
</dbReference>
<feature type="region of interest" description="Disordered" evidence="1">
    <location>
        <begin position="114"/>
        <end position="135"/>
    </location>
</feature>
<gene>
    <name evidence="3" type="ORF">PV04_10012</name>
</gene>
<feature type="compositionally biased region" description="Acidic residues" evidence="1">
    <location>
        <begin position="458"/>
        <end position="471"/>
    </location>
</feature>
<dbReference type="InterPro" id="IPR001810">
    <property type="entry name" value="F-box_dom"/>
</dbReference>
<organism evidence="3 4">
    <name type="scientific">Phialophora macrospora</name>
    <dbReference type="NCBI Taxonomy" id="1851006"/>
    <lineage>
        <taxon>Eukaryota</taxon>
        <taxon>Fungi</taxon>
        <taxon>Dikarya</taxon>
        <taxon>Ascomycota</taxon>
        <taxon>Pezizomycotina</taxon>
        <taxon>Eurotiomycetes</taxon>
        <taxon>Chaetothyriomycetidae</taxon>
        <taxon>Chaetothyriales</taxon>
        <taxon>Herpotrichiellaceae</taxon>
        <taxon>Phialophora</taxon>
    </lineage>
</organism>
<feature type="region of interest" description="Disordered" evidence="1">
    <location>
        <begin position="382"/>
        <end position="488"/>
    </location>
</feature>
<dbReference type="CDD" id="cd09917">
    <property type="entry name" value="F-box_SF"/>
    <property type="match status" value="1"/>
</dbReference>
<protein>
    <recommendedName>
        <fullName evidence="2">F-box domain-containing protein</fullName>
    </recommendedName>
</protein>
<dbReference type="Gene3D" id="3.80.10.10">
    <property type="entry name" value="Ribonuclease Inhibitor"/>
    <property type="match status" value="1"/>
</dbReference>
<proteinExistence type="predicted"/>
<evidence type="ECO:0000256" key="1">
    <source>
        <dbReference type="SAM" id="MobiDB-lite"/>
    </source>
</evidence>
<feature type="compositionally biased region" description="Basic residues" evidence="1">
    <location>
        <begin position="389"/>
        <end position="400"/>
    </location>
</feature>
<reference evidence="3 4" key="1">
    <citation type="submission" date="2015-01" db="EMBL/GenBank/DDBJ databases">
        <title>The Genome Sequence of Capronia semiimmersa CBS27337.</title>
        <authorList>
            <consortium name="The Broad Institute Genomics Platform"/>
            <person name="Cuomo C."/>
            <person name="de Hoog S."/>
            <person name="Gorbushina A."/>
            <person name="Stielow B."/>
            <person name="Teixiera M."/>
            <person name="Abouelleil A."/>
            <person name="Chapman S.B."/>
            <person name="Priest M."/>
            <person name="Young S.K."/>
            <person name="Wortman J."/>
            <person name="Nusbaum C."/>
            <person name="Birren B."/>
        </authorList>
    </citation>
    <scope>NUCLEOTIDE SEQUENCE [LARGE SCALE GENOMIC DNA]</scope>
    <source>
        <strain evidence="3 4">CBS 27337</strain>
    </source>
</reference>
<evidence type="ECO:0000259" key="2">
    <source>
        <dbReference type="PROSITE" id="PS50181"/>
    </source>
</evidence>
<evidence type="ECO:0000313" key="3">
    <source>
        <dbReference type="EMBL" id="KIW63137.1"/>
    </source>
</evidence>
<dbReference type="SUPFAM" id="SSF52047">
    <property type="entry name" value="RNI-like"/>
    <property type="match status" value="1"/>
</dbReference>
<dbReference type="AlphaFoldDB" id="A0A0D2DL86"/>
<dbReference type="PROSITE" id="PS50181">
    <property type="entry name" value="FBOX"/>
    <property type="match status" value="1"/>
</dbReference>
<sequence>MRPLASISLTPVDICPPPTPSAATMSTSPILALPPEVLHQILKYLPIATLLKFGRTSKCNYAAAILALQNLRLAILPRHIHGVLAFLSSSTFDDNDADLGDTFFDDPSRNKVIITSPLPPPDGPQRSRTKPASQRTVTPAHYREKLLQLQNALACSILSTPTLARLSSLTLHIYHIISPSLTEILATLLPSLRDLRLNFYHPYLHDTCLPAQYWTNPIYLEPSPIWNALAGVGVESGANLQLRRLEKLTVERAGITSFQLRKWVECNPNLRELRLRNVAGVDAEFVQWLGRYYGDSESGAAAKPTRMKVLALESCSSLVADSVEHLTWLDSLFGVSGSQARVHDQGDDSALQVLSLRYSMSVRTPALCAYLESRRPGVQQITFPDGRILARKKNRHKRSRPERPSKEINPSGTCSHQRRQRTRTTQPVSQGEGQDGNGNDHEPTAVDVDIQALGIDETSSDENETSEDEDSPSSSPVSYLRLINRRRPRKGCKFIPSDIIEPDPDVT</sequence>
<dbReference type="EMBL" id="KN846962">
    <property type="protein sequence ID" value="KIW63137.1"/>
    <property type="molecule type" value="Genomic_DNA"/>
</dbReference>
<dbReference type="HOGENOM" id="CLU_046433_0_0_1"/>
<dbReference type="SUPFAM" id="SSF81383">
    <property type="entry name" value="F-box domain"/>
    <property type="match status" value="1"/>
</dbReference>
<accession>A0A0D2DL86</accession>
<feature type="domain" description="F-box" evidence="2">
    <location>
        <begin position="27"/>
        <end position="58"/>
    </location>
</feature>
<dbReference type="InterPro" id="IPR036047">
    <property type="entry name" value="F-box-like_dom_sf"/>
</dbReference>
<name>A0A0D2DL86_9EURO</name>
<dbReference type="Proteomes" id="UP000054266">
    <property type="component" value="Unassembled WGS sequence"/>
</dbReference>